<feature type="region of interest" description="Disordered" evidence="1">
    <location>
        <begin position="585"/>
        <end position="612"/>
    </location>
</feature>
<accession>A0ABD3P2R1</accession>
<name>A0ABD3P2R1_9STRA</name>
<proteinExistence type="predicted"/>
<reference evidence="2 3" key="1">
    <citation type="submission" date="2024-10" db="EMBL/GenBank/DDBJ databases">
        <title>Updated reference genomes for cyclostephanoid diatoms.</title>
        <authorList>
            <person name="Roberts W.R."/>
            <person name="Alverson A.J."/>
        </authorList>
    </citation>
    <scope>NUCLEOTIDE SEQUENCE [LARGE SCALE GENOMIC DNA]</scope>
    <source>
        <strain evidence="2 3">AJA010-31</strain>
    </source>
</reference>
<feature type="compositionally biased region" description="Basic and acidic residues" evidence="1">
    <location>
        <begin position="585"/>
        <end position="607"/>
    </location>
</feature>
<evidence type="ECO:0000256" key="1">
    <source>
        <dbReference type="SAM" id="MobiDB-lite"/>
    </source>
</evidence>
<sequence length="829" mass="88532">MLRGPKAILSSAIANALGTYFELDASAIESNLIKDAKIVLNQVKLKQQTSRLALNSAGNATLFTVNGCVERVELKWEWSVGYGSQQLVKNAVLSITEANFECVLEHDKVRDTADDARALDASSFVDTSNIDDDTQQEIKQVVGGITGYIYKQVKMIIDNMTLKIEGLNLQIVLPPSLTVGDNTVEQPNEGNKTILVCADELQLMSFGRKDKGGNELTLESDESKSVVTQKLIMRSFLISILKTGSEDQSIKEYPLIEPFSYSATVTKSGDRFSGMSVGLSVQGCAEMTSSSRRLNLEQDTDALVFHVGNEQIESLTRLSVMILSPPSDDSQDDLNTNIKTNDSIPPLGSSAGSIMKASFSSSPSTFHLPLSSASLILFDNSHAIHVSGIDMRYRADGTVCSAEASTIEYESAEGGKALCVGMLMTARPARKLSLSSIKSLHIPNKLELQSPISTEISFEGQVLVIRVNDAMNVLVYGKSSPSSDGSPSEGSALPLAPCGVDALFKEINVTKDADDSKMTAKTLEVYANPSNDHTQLAIKCAELRNHLAQMTKVEMSCSLPVYEVNTVNELNLSIGKGVVKGGHATEEWDNGFRPRPKERTTKTEDKAAGTQSTVTKLPNANIATLKLLITWSQTGVAVKDTSLAIKPFRGNAKTTSADLITYYTSACLAKFPEFISNAEVLGINVVDQTVNTIGTWSLLPFLGAGGGVAAITGVDAIKGAVASGKRARSADGTDDYRPGDFIRGVFHAATEATRDGMNMRGKGKADDQGNIIDWAFGATKGTTDYVLKNKTKLGAAGAGGGGFLVGMALGGPVGESGVHRILLDYVICD</sequence>
<organism evidence="2 3">
    <name type="scientific">Cyclotella atomus</name>
    <dbReference type="NCBI Taxonomy" id="382360"/>
    <lineage>
        <taxon>Eukaryota</taxon>
        <taxon>Sar</taxon>
        <taxon>Stramenopiles</taxon>
        <taxon>Ochrophyta</taxon>
        <taxon>Bacillariophyta</taxon>
        <taxon>Coscinodiscophyceae</taxon>
        <taxon>Thalassiosirophycidae</taxon>
        <taxon>Stephanodiscales</taxon>
        <taxon>Stephanodiscaceae</taxon>
        <taxon>Cyclotella</taxon>
    </lineage>
</organism>
<gene>
    <name evidence="2" type="ORF">ACHAWO_001917</name>
</gene>
<dbReference type="EMBL" id="JALLPJ020000836">
    <property type="protein sequence ID" value="KAL3781641.1"/>
    <property type="molecule type" value="Genomic_DNA"/>
</dbReference>
<dbReference type="Proteomes" id="UP001530400">
    <property type="component" value="Unassembled WGS sequence"/>
</dbReference>
<evidence type="ECO:0000313" key="2">
    <source>
        <dbReference type="EMBL" id="KAL3781641.1"/>
    </source>
</evidence>
<evidence type="ECO:0000313" key="3">
    <source>
        <dbReference type="Proteomes" id="UP001530400"/>
    </source>
</evidence>
<comment type="caution">
    <text evidence="2">The sequence shown here is derived from an EMBL/GenBank/DDBJ whole genome shotgun (WGS) entry which is preliminary data.</text>
</comment>
<dbReference type="AlphaFoldDB" id="A0ABD3P2R1"/>
<keyword evidence="3" id="KW-1185">Reference proteome</keyword>
<protein>
    <submittedName>
        <fullName evidence="2">Uncharacterized protein</fullName>
    </submittedName>
</protein>